<proteinExistence type="predicted"/>
<organism evidence="3 4">
    <name type="scientific">Cyprinus carpio carpio</name>
    <dbReference type="NCBI Taxonomy" id="630221"/>
    <lineage>
        <taxon>Eukaryota</taxon>
        <taxon>Metazoa</taxon>
        <taxon>Chordata</taxon>
        <taxon>Craniata</taxon>
        <taxon>Vertebrata</taxon>
        <taxon>Euteleostomi</taxon>
        <taxon>Actinopterygii</taxon>
        <taxon>Neopterygii</taxon>
        <taxon>Teleostei</taxon>
        <taxon>Ostariophysi</taxon>
        <taxon>Cypriniformes</taxon>
        <taxon>Cyprinidae</taxon>
        <taxon>Cyprininae</taxon>
        <taxon>Cyprinus</taxon>
    </lineage>
</organism>
<dbReference type="Proteomes" id="UP001108240">
    <property type="component" value="Unplaced"/>
</dbReference>
<dbReference type="Gene3D" id="2.60.40.10">
    <property type="entry name" value="Immunoglobulins"/>
    <property type="match status" value="2"/>
</dbReference>
<protein>
    <submittedName>
        <fullName evidence="3">V-set and immunoglobulin domain containing 2</fullName>
    </submittedName>
</protein>
<feature type="signal peptide" evidence="1">
    <location>
        <begin position="1"/>
        <end position="22"/>
    </location>
</feature>
<dbReference type="PANTHER" id="PTHR45046:SF1">
    <property type="entry name" value="V-SET AND IMMUNOGLOBULIN DOMAIN-CONTAINING PROTEIN 2"/>
    <property type="match status" value="1"/>
</dbReference>
<feature type="domain" description="Ig-like" evidence="2">
    <location>
        <begin position="24"/>
        <end position="162"/>
    </location>
</feature>
<reference evidence="3" key="2">
    <citation type="submission" date="2025-09" db="UniProtKB">
        <authorList>
            <consortium name="Ensembl"/>
        </authorList>
    </citation>
    <scope>IDENTIFICATION</scope>
</reference>
<dbReference type="Ensembl" id="ENSCCRT00000125672.1">
    <property type="protein sequence ID" value="ENSCCRP00000100891.1"/>
    <property type="gene ID" value="ENSCCRG00000069808.1"/>
</dbReference>
<dbReference type="InterPro" id="IPR007110">
    <property type="entry name" value="Ig-like_dom"/>
</dbReference>
<dbReference type="PROSITE" id="PS50835">
    <property type="entry name" value="IG_LIKE"/>
    <property type="match status" value="2"/>
</dbReference>
<dbReference type="GeneTree" id="ENSGT00940000161544"/>
<feature type="chain" id="PRO_5039912080" evidence="1">
    <location>
        <begin position="23"/>
        <end position="272"/>
    </location>
</feature>
<accession>A0A9J7X455</accession>
<dbReference type="InterPro" id="IPR013783">
    <property type="entry name" value="Ig-like_fold"/>
</dbReference>
<sequence>MAYGHIVLTACILFQYFDVVRSWQAVVVKPSVFVRSGSSAELTCTYDTHASEGFTLEWRYTAPGTPAFQAKRVRRTAVFRVSYNKPPHLLTSMSCLTQVLYYNGRLYWVNSWEGRMALVQNPPVSGVASVRIISAETSDTGLYICEVTNPNDWSGSGQGLINLTVLTPPSVPVCQLQGNPYTGNDVTLSCHSSHGLPTPIYSWHREPNAAPLPPDSFIEDQRTGSLMLHNLSEAFAGTYTCKASNELGQAACSVTLRMTCEYNTHSSNIAEY</sequence>
<name>A0A9J7X455_CYPCA</name>
<reference evidence="3" key="1">
    <citation type="submission" date="2025-08" db="UniProtKB">
        <authorList>
            <consortium name="Ensembl"/>
        </authorList>
    </citation>
    <scope>IDENTIFICATION</scope>
</reference>
<dbReference type="AlphaFoldDB" id="A0A9J7X455"/>
<feature type="domain" description="Ig-like" evidence="2">
    <location>
        <begin position="169"/>
        <end position="259"/>
    </location>
</feature>
<keyword evidence="4" id="KW-1185">Reference proteome</keyword>
<evidence type="ECO:0000256" key="1">
    <source>
        <dbReference type="SAM" id="SignalP"/>
    </source>
</evidence>
<evidence type="ECO:0000313" key="3">
    <source>
        <dbReference type="Ensembl" id="ENSCCRP00000100891.1"/>
    </source>
</evidence>
<evidence type="ECO:0000259" key="2">
    <source>
        <dbReference type="PROSITE" id="PS50835"/>
    </source>
</evidence>
<dbReference type="InterPro" id="IPR003599">
    <property type="entry name" value="Ig_sub"/>
</dbReference>
<dbReference type="OMA" id="CLIKFQK"/>
<dbReference type="SMART" id="SM00409">
    <property type="entry name" value="IG"/>
    <property type="match status" value="2"/>
</dbReference>
<dbReference type="InterPro" id="IPR003598">
    <property type="entry name" value="Ig_sub2"/>
</dbReference>
<keyword evidence="1" id="KW-0732">Signal</keyword>
<dbReference type="PANTHER" id="PTHR45046">
    <property type="entry name" value="V-SET AND IMMUNOGLOBULIN DOMAIN-CONTAINING PROTEIN 2"/>
    <property type="match status" value="1"/>
</dbReference>
<dbReference type="SMART" id="SM00408">
    <property type="entry name" value="IGc2"/>
    <property type="match status" value="2"/>
</dbReference>
<dbReference type="InterPro" id="IPR036179">
    <property type="entry name" value="Ig-like_dom_sf"/>
</dbReference>
<dbReference type="InterPro" id="IPR042475">
    <property type="entry name" value="VSIG2"/>
</dbReference>
<dbReference type="SUPFAM" id="SSF48726">
    <property type="entry name" value="Immunoglobulin"/>
    <property type="match status" value="2"/>
</dbReference>
<dbReference type="Pfam" id="PF13927">
    <property type="entry name" value="Ig_3"/>
    <property type="match status" value="1"/>
</dbReference>
<evidence type="ECO:0000313" key="4">
    <source>
        <dbReference type="Proteomes" id="UP001108240"/>
    </source>
</evidence>